<name>A0A0K1P761_9MOLU</name>
<dbReference type="InterPro" id="IPR035926">
    <property type="entry name" value="NusB-like_sf"/>
</dbReference>
<dbReference type="Pfam" id="PF01029">
    <property type="entry name" value="NusB"/>
    <property type="match status" value="1"/>
</dbReference>
<sequence length="143" mass="16959">MLGLYNMDLPTINNNVTYLKKRRKNTIQILYRYFILECKTNIKQEAIDGFQLLNEYDEQFENYIFKISDEIDNLINICESNLDETWKWKRIPNIIKAILVNAVYEITNNITPKAIVINESIELTRSYLPSWETSFINAILDKI</sequence>
<dbReference type="InterPro" id="IPR006027">
    <property type="entry name" value="NusB_RsmB_TIM44"/>
</dbReference>
<dbReference type="Proteomes" id="UP000067243">
    <property type="component" value="Chromosome"/>
</dbReference>
<dbReference type="Gene3D" id="1.10.940.10">
    <property type="entry name" value="NusB-like"/>
    <property type="match status" value="1"/>
</dbReference>
<evidence type="ECO:0000313" key="3">
    <source>
        <dbReference type="EMBL" id="AKU79732.1"/>
    </source>
</evidence>
<dbReference type="AlphaFoldDB" id="A0A0K1P761"/>
<dbReference type="OrthoDB" id="389272at2"/>
<evidence type="ECO:0000313" key="4">
    <source>
        <dbReference type="Proteomes" id="UP000067243"/>
    </source>
</evidence>
<dbReference type="STRING" id="216946.STURO_v1c04840"/>
<dbReference type="SUPFAM" id="SSF48013">
    <property type="entry name" value="NusB-like"/>
    <property type="match status" value="1"/>
</dbReference>
<dbReference type="KEGG" id="stur:STURON_00486"/>
<keyword evidence="1" id="KW-0694">RNA-binding</keyword>
<dbReference type="RefSeq" id="WP_082236176.1">
    <property type="nucleotide sequence ID" value="NZ_CP012328.1"/>
</dbReference>
<accession>A0A0K1P761</accession>
<gene>
    <name evidence="3" type="primary">nusB</name>
    <name evidence="3" type="ORF">STURON_00486</name>
</gene>
<reference evidence="3 4" key="1">
    <citation type="journal article" date="2015" name="Genome Announc.">
        <title>Complete Genome Sequence of Spiroplasma turonicum Strain Tab4cT, a Parasite of a Horse Fly, Haematopota sp. (Diptera: Tabanidae).</title>
        <authorList>
            <person name="Davis R.E."/>
            <person name="Shao J."/>
            <person name="Zhao Y."/>
            <person name="Gasparich G.E."/>
            <person name="Gaynor B.J."/>
            <person name="Donofrio N."/>
        </authorList>
    </citation>
    <scope>NUCLEOTIDE SEQUENCE [LARGE SCALE GENOMIC DNA]</scope>
    <source>
        <strain evidence="3 4">Tab4c</strain>
    </source>
</reference>
<dbReference type="GO" id="GO:0003723">
    <property type="term" value="F:RNA binding"/>
    <property type="evidence" value="ECO:0007669"/>
    <property type="project" value="UniProtKB-KW"/>
</dbReference>
<proteinExistence type="predicted"/>
<dbReference type="EMBL" id="CP012328">
    <property type="protein sequence ID" value="AKU79732.1"/>
    <property type="molecule type" value="Genomic_DNA"/>
</dbReference>
<evidence type="ECO:0000259" key="2">
    <source>
        <dbReference type="Pfam" id="PF01029"/>
    </source>
</evidence>
<feature type="domain" description="NusB/RsmB/TIM44" evidence="2">
    <location>
        <begin position="21"/>
        <end position="143"/>
    </location>
</feature>
<dbReference type="PATRIC" id="fig|216946.3.peg.488"/>
<keyword evidence="4" id="KW-1185">Reference proteome</keyword>
<protein>
    <submittedName>
        <fullName evidence="3">Transcription antitermination protein NusB</fullName>
    </submittedName>
</protein>
<evidence type="ECO:0000256" key="1">
    <source>
        <dbReference type="ARBA" id="ARBA00022884"/>
    </source>
</evidence>
<organism evidence="3 4">
    <name type="scientific">Spiroplasma turonicum</name>
    <dbReference type="NCBI Taxonomy" id="216946"/>
    <lineage>
        <taxon>Bacteria</taxon>
        <taxon>Bacillati</taxon>
        <taxon>Mycoplasmatota</taxon>
        <taxon>Mollicutes</taxon>
        <taxon>Entomoplasmatales</taxon>
        <taxon>Spiroplasmataceae</taxon>
        <taxon>Spiroplasma</taxon>
    </lineage>
</organism>
<dbReference type="GO" id="GO:0006355">
    <property type="term" value="P:regulation of DNA-templated transcription"/>
    <property type="evidence" value="ECO:0007669"/>
    <property type="project" value="InterPro"/>
</dbReference>